<sequence>MMKRIHFVYLKIVLPILVITVFAFDARCLPGNDIAADSVTFYDARQFTVIGRFHHEENYRRFPGRYQQVLRAEVWEESLSSAGIAIRFRTNATRIAVRWSLREIDPLSKKAGPVGTDGIDLYCNTGAGWQYVNTGKPKQKVNEFILLRNGDGAYKEYLLNLPLYNGVDSLAIGVNEGAVISKPVEKYLVEKKPIIYYGSSIAQGAAASRPGMAFTNMLSRKLDVPFINFGFSGEGKFDLSVALAMSEVDAALYIIDCTPNSKKEIICDSAIKVVRLLKAKRPLIPVLLVEGFYYEDSYFNKDGLANIDAKRKELRRAFDLLKQSGIKGLYYKTGDGLIGYDHEGTADGVHPNDVGMLRFSEQMLPLIKSVLKKENQ</sequence>
<dbReference type="InterPro" id="IPR032740">
    <property type="entry name" value="GxDLY"/>
</dbReference>
<dbReference type="Gene3D" id="2.60.120.260">
    <property type="entry name" value="Galactose-binding domain-like"/>
    <property type="match status" value="1"/>
</dbReference>
<proteinExistence type="predicted"/>
<evidence type="ECO:0000313" key="3">
    <source>
        <dbReference type="EMBL" id="MFC0513736.1"/>
    </source>
</evidence>
<dbReference type="RefSeq" id="WP_377021594.1">
    <property type="nucleotide sequence ID" value="NZ_JBHLTS010000017.1"/>
</dbReference>
<keyword evidence="3" id="KW-0378">Hydrolase</keyword>
<dbReference type="Pfam" id="PF14607">
    <property type="entry name" value="GxDLY"/>
    <property type="match status" value="1"/>
</dbReference>
<name>A0ABV6L1Y5_9SPHI</name>
<evidence type="ECO:0000313" key="4">
    <source>
        <dbReference type="Proteomes" id="UP001589828"/>
    </source>
</evidence>
<dbReference type="Gene3D" id="3.40.50.1110">
    <property type="entry name" value="SGNH hydrolase"/>
    <property type="match status" value="1"/>
</dbReference>
<organism evidence="3 4">
    <name type="scientific">Mucilaginibacter angelicae</name>
    <dbReference type="NCBI Taxonomy" id="869718"/>
    <lineage>
        <taxon>Bacteria</taxon>
        <taxon>Pseudomonadati</taxon>
        <taxon>Bacteroidota</taxon>
        <taxon>Sphingobacteriia</taxon>
        <taxon>Sphingobacteriales</taxon>
        <taxon>Sphingobacteriaceae</taxon>
        <taxon>Mucilaginibacter</taxon>
    </lineage>
</organism>
<feature type="domain" description="SGNH hydrolase-type esterase N-terminal" evidence="2">
    <location>
        <begin position="40"/>
        <end position="180"/>
    </location>
</feature>
<dbReference type="GO" id="GO:0016787">
    <property type="term" value="F:hydrolase activity"/>
    <property type="evidence" value="ECO:0007669"/>
    <property type="project" value="UniProtKB-KW"/>
</dbReference>
<dbReference type="EMBL" id="JBHLTS010000017">
    <property type="protein sequence ID" value="MFC0513736.1"/>
    <property type="molecule type" value="Genomic_DNA"/>
</dbReference>
<dbReference type="Pfam" id="PF14606">
    <property type="entry name" value="Lipase_GDSL_3"/>
    <property type="match status" value="1"/>
</dbReference>
<evidence type="ECO:0000259" key="2">
    <source>
        <dbReference type="Pfam" id="PF14607"/>
    </source>
</evidence>
<dbReference type="InterPro" id="IPR036514">
    <property type="entry name" value="SGNH_hydro_sf"/>
</dbReference>
<protein>
    <submittedName>
        <fullName evidence="3">SGNH/GDSL hydrolase family protein</fullName>
    </submittedName>
</protein>
<dbReference type="InterPro" id="IPR013830">
    <property type="entry name" value="SGNH_hydro"/>
</dbReference>
<accession>A0ABV6L1Y5</accession>
<dbReference type="Proteomes" id="UP001589828">
    <property type="component" value="Unassembled WGS sequence"/>
</dbReference>
<dbReference type="SUPFAM" id="SSF52266">
    <property type="entry name" value="SGNH hydrolase"/>
    <property type="match status" value="1"/>
</dbReference>
<comment type="caution">
    <text evidence="3">The sequence shown here is derived from an EMBL/GenBank/DDBJ whole genome shotgun (WGS) entry which is preliminary data.</text>
</comment>
<reference evidence="3 4" key="1">
    <citation type="submission" date="2024-09" db="EMBL/GenBank/DDBJ databases">
        <authorList>
            <person name="Sun Q."/>
            <person name="Mori K."/>
        </authorList>
    </citation>
    <scope>NUCLEOTIDE SEQUENCE [LARGE SCALE GENOMIC DNA]</scope>
    <source>
        <strain evidence="3 4">NCAIM B.02415</strain>
    </source>
</reference>
<evidence type="ECO:0000259" key="1">
    <source>
        <dbReference type="Pfam" id="PF14606"/>
    </source>
</evidence>
<feature type="domain" description="SGNH hydrolase-type esterase" evidence="1">
    <location>
        <begin position="191"/>
        <end position="367"/>
    </location>
</feature>
<keyword evidence="4" id="KW-1185">Reference proteome</keyword>
<gene>
    <name evidence="3" type="ORF">ACFFGT_05980</name>
</gene>